<protein>
    <submittedName>
        <fullName evidence="1">Uncharacterized protein</fullName>
    </submittedName>
</protein>
<dbReference type="GeneID" id="69032876"/>
<evidence type="ECO:0000313" key="1">
    <source>
        <dbReference type="EMBL" id="OAT03219.1"/>
    </source>
</evidence>
<dbReference type="Proteomes" id="UP000002039">
    <property type="component" value="Unassembled WGS sequence"/>
</dbReference>
<keyword evidence="2" id="KW-1185">Reference proteome</keyword>
<dbReference type="RefSeq" id="XP_045282946.1">
    <property type="nucleotide sequence ID" value="XM_045427023.1"/>
</dbReference>
<name>A0ABX2W1F2_AJEDR</name>
<proteinExistence type="predicted"/>
<sequence length="91" mass="9838">MTVPKVGEIRVNWVQSRRRETAHVVPASASREREAASESAATLIVTDETCRSVDAREGGVTAGQVWMSLNVVGRTTAGDRRSPYQSAGRPL</sequence>
<gene>
    <name evidence="1" type="ORF">BDCG_17984</name>
</gene>
<organism evidence="1 2">
    <name type="scientific">Ajellomyces dermatitidis (strain ER-3 / ATCC MYA-2586)</name>
    <name type="common">Blastomyces dermatitidis</name>
    <dbReference type="NCBI Taxonomy" id="559297"/>
    <lineage>
        <taxon>Eukaryota</taxon>
        <taxon>Fungi</taxon>
        <taxon>Dikarya</taxon>
        <taxon>Ascomycota</taxon>
        <taxon>Pezizomycotina</taxon>
        <taxon>Eurotiomycetes</taxon>
        <taxon>Eurotiomycetidae</taxon>
        <taxon>Onygenales</taxon>
        <taxon>Ajellomycetaceae</taxon>
        <taxon>Blastomyces</taxon>
    </lineage>
</organism>
<reference evidence="2" key="1">
    <citation type="journal article" date="2015" name="PLoS Genet.">
        <title>The dynamic genome and transcriptome of the human fungal pathogen Blastomyces and close relative Emmonsia.</title>
        <authorList>
            <person name="Munoz J.F."/>
            <person name="Gauthier G.M."/>
            <person name="Desjardins C.A."/>
            <person name="Gallo J.E."/>
            <person name="Holder J."/>
            <person name="Sullivan T.D."/>
            <person name="Marty A.J."/>
            <person name="Carmen J.C."/>
            <person name="Chen Z."/>
            <person name="Ding L."/>
            <person name="Gujja S."/>
            <person name="Magrini V."/>
            <person name="Misas E."/>
            <person name="Mitreva M."/>
            <person name="Priest M."/>
            <person name="Saif S."/>
            <person name="Whiston E.A."/>
            <person name="Young S."/>
            <person name="Zeng Q."/>
            <person name="Goldman W.E."/>
            <person name="Mardis E.R."/>
            <person name="Taylor J.W."/>
            <person name="McEwen J.G."/>
            <person name="Clay O.K."/>
            <person name="Klein B.S."/>
            <person name="Cuomo C.A."/>
        </authorList>
    </citation>
    <scope>NUCLEOTIDE SEQUENCE [LARGE SCALE GENOMIC DNA]</scope>
    <source>
        <strain evidence="2">ER-3 / ATCC MYA-2586</strain>
    </source>
</reference>
<dbReference type="EMBL" id="EQ999987">
    <property type="protein sequence ID" value="OAT03219.1"/>
    <property type="molecule type" value="Genomic_DNA"/>
</dbReference>
<accession>A0ABX2W1F2</accession>
<evidence type="ECO:0000313" key="2">
    <source>
        <dbReference type="Proteomes" id="UP000002039"/>
    </source>
</evidence>